<feature type="region of interest" description="Disordered" evidence="3">
    <location>
        <begin position="361"/>
        <end position="383"/>
    </location>
</feature>
<organism evidence="5">
    <name type="scientific">Eremomyces bilateralis CBS 781.70</name>
    <dbReference type="NCBI Taxonomy" id="1392243"/>
    <lineage>
        <taxon>Eukaryota</taxon>
        <taxon>Fungi</taxon>
        <taxon>Dikarya</taxon>
        <taxon>Ascomycota</taxon>
        <taxon>Pezizomycotina</taxon>
        <taxon>Dothideomycetes</taxon>
        <taxon>Dothideomycetes incertae sedis</taxon>
        <taxon>Eremomycetales</taxon>
        <taxon>Eremomycetaceae</taxon>
        <taxon>Eremomyces</taxon>
    </lineage>
</organism>
<dbReference type="SMART" id="SM00369">
    <property type="entry name" value="LRR_TYP"/>
    <property type="match status" value="3"/>
</dbReference>
<feature type="region of interest" description="Disordered" evidence="3">
    <location>
        <begin position="215"/>
        <end position="296"/>
    </location>
</feature>
<feature type="compositionally biased region" description="Acidic residues" evidence="3">
    <location>
        <begin position="222"/>
        <end position="231"/>
    </location>
</feature>
<dbReference type="Pfam" id="PF23598">
    <property type="entry name" value="LRR_14"/>
    <property type="match status" value="1"/>
</dbReference>
<dbReference type="Proteomes" id="UP000504638">
    <property type="component" value="Unplaced"/>
</dbReference>
<dbReference type="EMBL" id="ML975153">
    <property type="protein sequence ID" value="KAF1814593.1"/>
    <property type="molecule type" value="Genomic_DNA"/>
</dbReference>
<dbReference type="SUPFAM" id="SSF52075">
    <property type="entry name" value="Outer arm dynein light chain 1"/>
    <property type="match status" value="1"/>
</dbReference>
<evidence type="ECO:0000313" key="6">
    <source>
        <dbReference type="Proteomes" id="UP000504638"/>
    </source>
</evidence>
<feature type="compositionally biased region" description="Low complexity" evidence="3">
    <location>
        <begin position="559"/>
        <end position="568"/>
    </location>
</feature>
<feature type="domain" description="Disease resistance R13L4/SHOC-2-like LRR" evidence="4">
    <location>
        <begin position="89"/>
        <end position="170"/>
    </location>
</feature>
<dbReference type="PANTHER" id="PTHR48051">
    <property type="match status" value="1"/>
</dbReference>
<evidence type="ECO:0000256" key="1">
    <source>
        <dbReference type="ARBA" id="ARBA00022614"/>
    </source>
</evidence>
<keyword evidence="2" id="KW-0677">Repeat</keyword>
<evidence type="ECO:0000313" key="5">
    <source>
        <dbReference type="EMBL" id="KAF1814593.1"/>
    </source>
</evidence>
<keyword evidence="6" id="KW-1185">Reference proteome</keyword>
<feature type="region of interest" description="Disordered" evidence="3">
    <location>
        <begin position="551"/>
        <end position="573"/>
    </location>
</feature>
<dbReference type="SMART" id="SM00364">
    <property type="entry name" value="LRR_BAC"/>
    <property type="match status" value="4"/>
</dbReference>
<feature type="region of interest" description="Disordered" evidence="3">
    <location>
        <begin position="838"/>
        <end position="876"/>
    </location>
</feature>
<reference evidence="7" key="2">
    <citation type="submission" date="2020-04" db="EMBL/GenBank/DDBJ databases">
        <authorList>
            <consortium name="NCBI Genome Project"/>
        </authorList>
    </citation>
    <scope>NUCLEOTIDE SEQUENCE</scope>
    <source>
        <strain evidence="7">CBS 781.70</strain>
    </source>
</reference>
<dbReference type="PANTHER" id="PTHR48051:SF21">
    <property type="entry name" value="CALPONIN-HOMOLOGY (CH) DOMAIN-CONTAINING PROTEIN"/>
    <property type="match status" value="1"/>
</dbReference>
<dbReference type="InterPro" id="IPR003591">
    <property type="entry name" value="Leu-rich_rpt_typical-subtyp"/>
</dbReference>
<dbReference type="Pfam" id="PF10428">
    <property type="entry name" value="SOG2"/>
    <property type="match status" value="1"/>
</dbReference>
<dbReference type="PROSITE" id="PS51450">
    <property type="entry name" value="LRR"/>
    <property type="match status" value="1"/>
</dbReference>
<dbReference type="InterPro" id="IPR050216">
    <property type="entry name" value="LRR_domain-containing"/>
</dbReference>
<reference evidence="7" key="3">
    <citation type="submission" date="2025-04" db="UniProtKB">
        <authorList>
            <consortium name="RefSeq"/>
        </authorList>
    </citation>
    <scope>IDENTIFICATION</scope>
    <source>
        <strain evidence="7">CBS 781.70</strain>
    </source>
</reference>
<feature type="compositionally biased region" description="Low complexity" evidence="3">
    <location>
        <begin position="847"/>
        <end position="856"/>
    </location>
</feature>
<evidence type="ECO:0000259" key="4">
    <source>
        <dbReference type="Pfam" id="PF23598"/>
    </source>
</evidence>
<keyword evidence="1" id="KW-0433">Leucine-rich repeat</keyword>
<dbReference type="OrthoDB" id="1394818at2759"/>
<protein>
    <recommendedName>
        <fullName evidence="4">Disease resistance R13L4/SHOC-2-like LRR domain-containing protein</fullName>
    </recommendedName>
</protein>
<dbReference type="InterPro" id="IPR019487">
    <property type="entry name" value="RAM_signalling_pathway_SOG2"/>
</dbReference>
<dbReference type="InterPro" id="IPR001611">
    <property type="entry name" value="Leu-rich_rpt"/>
</dbReference>
<evidence type="ECO:0000313" key="7">
    <source>
        <dbReference type="RefSeq" id="XP_033536224.1"/>
    </source>
</evidence>
<dbReference type="GeneID" id="54418587"/>
<proteinExistence type="predicted"/>
<feature type="compositionally biased region" description="Low complexity" evidence="3">
    <location>
        <begin position="361"/>
        <end position="378"/>
    </location>
</feature>
<feature type="compositionally biased region" description="Polar residues" evidence="3">
    <location>
        <begin position="611"/>
        <end position="624"/>
    </location>
</feature>
<feature type="region of interest" description="Disordered" evidence="3">
    <location>
        <begin position="789"/>
        <end position="821"/>
    </location>
</feature>
<dbReference type="InterPro" id="IPR055414">
    <property type="entry name" value="LRR_R13L4/SHOC2-like"/>
</dbReference>
<dbReference type="GO" id="GO:0005737">
    <property type="term" value="C:cytoplasm"/>
    <property type="evidence" value="ECO:0007669"/>
    <property type="project" value="TreeGrafter"/>
</dbReference>
<feature type="region of interest" description="Disordered" evidence="3">
    <location>
        <begin position="23"/>
        <end position="42"/>
    </location>
</feature>
<evidence type="ECO:0000256" key="2">
    <source>
        <dbReference type="ARBA" id="ARBA00022737"/>
    </source>
</evidence>
<accession>A0A6G1G998</accession>
<gene>
    <name evidence="5 7" type="ORF">P152DRAFT_447929</name>
</gene>
<feature type="compositionally biased region" description="Low complexity" evidence="3">
    <location>
        <begin position="799"/>
        <end position="814"/>
    </location>
</feature>
<evidence type="ECO:0000256" key="3">
    <source>
        <dbReference type="SAM" id="MobiDB-lite"/>
    </source>
</evidence>
<dbReference type="InterPro" id="IPR032675">
    <property type="entry name" value="LRR_dom_sf"/>
</dbReference>
<name>A0A6G1G998_9PEZI</name>
<dbReference type="AlphaFoldDB" id="A0A6G1G998"/>
<sequence>MSEDAGLAKSDADVVALVKNAIQTSREDHRRPAGVGGGTPDGVQQPGITIDLGHHNIPRLPDEAIEAIKDEIERLAISHNQITTFPAKLAECRRLRYLNARYNLLKELPSPVLQLSSLEILDISKNKLRSLPDEIGNLTSLKVLAISRNRIERLPVCLGDLYSLRVLKLDNNPLAFPPADVCAIQADGTAPTNEGEKEVAITRQVKKYLRAAANRAKFQSESEGETSDADAETPRPLRRAAGTRFPVKPSISGIDSLELIRPESPAHPPPIPTRSHFRNQSSQGQVLGPGPRQPPITPLIIANASERNRTRSESVTSATFRTKRMGMVPGKGTEHLGTVDENTLRRGSHLRGLSHNSALNGAAVPANNANGAPPSGFNEFANGGVRQSLNNQKLSDLLSRENVPGREVDRVIAAAMHTVWAVSQVRDVGQIMVKMMQKYGVAETSDLLGVLHDLHIDLSELHHLLSAFEALCDENPEEAPGVEVLIQARVKSSLSTCASAWDQILPHTDIIVAKCSRAVLRTAMLLLHGSTLELRQAMDLLGLELLEESRTPPHMERVTPTSTAASSPESRIRKRLDGSRNQLGAHLHASRFAPANSQGMLPRSNITSRSNTLTSMATPHSTESFPAFGPGLSRSNTLTEMEDSEEEMIFERVYLQLKGATEMALSAIPPVQSILLRDRESVMRKFGTDEMMHRYWMRLIQKCEDMTSAARSLHRRLSSIKLKDPVVRNQPDFWRLTSTYNQTWVELIAAMKEPRQHGLIRDEIKAYMKPLHRANKELSHVINDSPWRDLTSRSGRSNTMTATAAPSMPAPGTGVYQHHHLGSGYGTSMPATPLSAALGPAAQATVPSTPGTHTFTGPGGVMMDRDRQAPLTQRRI</sequence>
<dbReference type="RefSeq" id="XP_033536224.1">
    <property type="nucleotide sequence ID" value="XM_033678017.1"/>
</dbReference>
<feature type="region of interest" description="Disordered" evidence="3">
    <location>
        <begin position="611"/>
        <end position="633"/>
    </location>
</feature>
<reference evidence="5 7" key="1">
    <citation type="submission" date="2020-01" db="EMBL/GenBank/DDBJ databases">
        <authorList>
            <consortium name="DOE Joint Genome Institute"/>
            <person name="Haridas S."/>
            <person name="Albert R."/>
            <person name="Binder M."/>
            <person name="Bloem J."/>
            <person name="Labutti K."/>
            <person name="Salamov A."/>
            <person name="Andreopoulos B."/>
            <person name="Baker S.E."/>
            <person name="Barry K."/>
            <person name="Bills G."/>
            <person name="Bluhm B.H."/>
            <person name="Cannon C."/>
            <person name="Castanera R."/>
            <person name="Culley D.E."/>
            <person name="Daum C."/>
            <person name="Ezra D."/>
            <person name="Gonzalez J.B."/>
            <person name="Henrissat B."/>
            <person name="Kuo A."/>
            <person name="Liang C."/>
            <person name="Lipzen A."/>
            <person name="Lutzoni F."/>
            <person name="Magnuson J."/>
            <person name="Mondo S."/>
            <person name="Nolan M."/>
            <person name="Ohm R."/>
            <person name="Pangilinan J."/>
            <person name="Park H.-J."/>
            <person name="Ramirez L."/>
            <person name="Alfaro M."/>
            <person name="Sun H."/>
            <person name="Tritt A."/>
            <person name="Yoshinaga Y."/>
            <person name="Zwiers L.-H."/>
            <person name="Turgeon B.G."/>
            <person name="Goodwin S.B."/>
            <person name="Spatafora J.W."/>
            <person name="Crous P.W."/>
            <person name="Grigoriev I.V."/>
        </authorList>
    </citation>
    <scope>NUCLEOTIDE SEQUENCE</scope>
    <source>
        <strain evidence="5 7">CBS 781.70</strain>
    </source>
</reference>
<dbReference type="Gene3D" id="3.80.10.10">
    <property type="entry name" value="Ribonuclease Inhibitor"/>
    <property type="match status" value="1"/>
</dbReference>